<dbReference type="Gramene" id="Ma06_t05950.1">
    <property type="protein sequence ID" value="Ma06_p05950.1"/>
    <property type="gene ID" value="Ma06_g05950"/>
</dbReference>
<keyword evidence="3" id="KW-1185">Reference proteome</keyword>
<dbReference type="AlphaFoldDB" id="A0A804JD62"/>
<dbReference type="EMBL" id="HG996471">
    <property type="protein sequence ID" value="CAG1845416.1"/>
    <property type="molecule type" value="Genomic_DNA"/>
</dbReference>
<dbReference type="Proteomes" id="UP000012960">
    <property type="component" value="Unplaced"/>
</dbReference>
<evidence type="ECO:0000313" key="2">
    <source>
        <dbReference type="EnsemblPlants" id="Ma06_p05950.1"/>
    </source>
</evidence>
<organism evidence="2 3">
    <name type="scientific">Musa acuminata subsp. malaccensis</name>
    <name type="common">Wild banana</name>
    <name type="synonym">Musa malaccensis</name>
    <dbReference type="NCBI Taxonomy" id="214687"/>
    <lineage>
        <taxon>Eukaryota</taxon>
        <taxon>Viridiplantae</taxon>
        <taxon>Streptophyta</taxon>
        <taxon>Embryophyta</taxon>
        <taxon>Tracheophyta</taxon>
        <taxon>Spermatophyta</taxon>
        <taxon>Magnoliopsida</taxon>
        <taxon>Liliopsida</taxon>
        <taxon>Zingiberales</taxon>
        <taxon>Musaceae</taxon>
        <taxon>Musa</taxon>
    </lineage>
</organism>
<dbReference type="InParanoid" id="A0A804JD62"/>
<gene>
    <name evidence="1" type="ORF">GSMUA_152110.1</name>
</gene>
<evidence type="ECO:0000313" key="1">
    <source>
        <dbReference type="EMBL" id="CAG1845416.1"/>
    </source>
</evidence>
<reference evidence="2" key="2">
    <citation type="submission" date="2021-05" db="UniProtKB">
        <authorList>
            <consortium name="EnsemblPlants"/>
        </authorList>
    </citation>
    <scope>IDENTIFICATION</scope>
    <source>
        <strain evidence="2">subsp. malaccensis</strain>
    </source>
</reference>
<proteinExistence type="predicted"/>
<name>A0A804JD62_MUSAM</name>
<sequence length="70" mass="7718">MLISWDPTLLNACGLHIGNGRTVLFCSESETFLGCFLRFAEVISMGSSACWTFAIVLLFPDCWACMLGCF</sequence>
<evidence type="ECO:0000313" key="3">
    <source>
        <dbReference type="Proteomes" id="UP000012960"/>
    </source>
</evidence>
<protein>
    <submittedName>
        <fullName evidence="1">(wild Malaysian banana) hypothetical protein</fullName>
    </submittedName>
</protein>
<reference evidence="1" key="1">
    <citation type="submission" date="2021-03" db="EMBL/GenBank/DDBJ databases">
        <authorList>
            <consortium name="Genoscope - CEA"/>
            <person name="William W."/>
        </authorList>
    </citation>
    <scope>NUCLEOTIDE SEQUENCE</scope>
    <source>
        <strain evidence="1">Doubled-haploid Pahang</strain>
    </source>
</reference>
<accession>A0A804JD62</accession>
<dbReference type="EnsemblPlants" id="Ma06_t05950.1">
    <property type="protein sequence ID" value="Ma06_p05950.1"/>
    <property type="gene ID" value="Ma06_g05950"/>
</dbReference>